<dbReference type="EMBL" id="JACXVP010000008">
    <property type="protein sequence ID" value="KAG5592522.1"/>
    <property type="molecule type" value="Genomic_DNA"/>
</dbReference>
<evidence type="ECO:0000256" key="2">
    <source>
        <dbReference type="ARBA" id="ARBA00023242"/>
    </source>
</evidence>
<dbReference type="PANTHER" id="PTHR32263:SF5">
    <property type="entry name" value="INACTIVE POLY [ADP-RIBOSE] POLYMERASE SRO1-RELATED"/>
    <property type="match status" value="1"/>
</dbReference>
<proteinExistence type="predicted"/>
<dbReference type="PANTHER" id="PTHR32263">
    <property type="entry name" value="INACTIVE POLY [ADP-RIBOSE] POLYMERASE SRO4-RELATED"/>
    <property type="match status" value="1"/>
</dbReference>
<organism evidence="4 5">
    <name type="scientific">Solanum commersonii</name>
    <name type="common">Commerson's wild potato</name>
    <name type="synonym">Commerson's nightshade</name>
    <dbReference type="NCBI Taxonomy" id="4109"/>
    <lineage>
        <taxon>Eukaryota</taxon>
        <taxon>Viridiplantae</taxon>
        <taxon>Streptophyta</taxon>
        <taxon>Embryophyta</taxon>
        <taxon>Tracheophyta</taxon>
        <taxon>Spermatophyta</taxon>
        <taxon>Magnoliopsida</taxon>
        <taxon>eudicotyledons</taxon>
        <taxon>Gunneridae</taxon>
        <taxon>Pentapetalae</taxon>
        <taxon>asterids</taxon>
        <taxon>lamiids</taxon>
        <taxon>Solanales</taxon>
        <taxon>Solanaceae</taxon>
        <taxon>Solanoideae</taxon>
        <taxon>Solaneae</taxon>
        <taxon>Solanum</taxon>
    </lineage>
</organism>
<protein>
    <recommendedName>
        <fullName evidence="3">RST domain-containing protein</fullName>
    </recommendedName>
</protein>
<comment type="subcellular location">
    <subcellularLocation>
        <location evidence="1">Nucleus</location>
    </subcellularLocation>
</comment>
<reference evidence="4 5" key="1">
    <citation type="submission" date="2020-09" db="EMBL/GenBank/DDBJ databases">
        <title>De no assembly of potato wild relative species, Solanum commersonii.</title>
        <authorList>
            <person name="Cho K."/>
        </authorList>
    </citation>
    <scope>NUCLEOTIDE SEQUENCE [LARGE SCALE GENOMIC DNA]</scope>
    <source>
        <strain evidence="4">LZ3.2</strain>
        <tissue evidence="4">Leaf</tissue>
    </source>
</reference>
<dbReference type="AlphaFoldDB" id="A0A9J5XXQ0"/>
<evidence type="ECO:0000313" key="4">
    <source>
        <dbReference type="EMBL" id="KAG5592522.1"/>
    </source>
</evidence>
<dbReference type="GO" id="GO:0005634">
    <property type="term" value="C:nucleus"/>
    <property type="evidence" value="ECO:0007669"/>
    <property type="project" value="UniProtKB-SubCell"/>
</dbReference>
<feature type="domain" description="RST" evidence="3">
    <location>
        <begin position="130"/>
        <end position="201"/>
    </location>
</feature>
<dbReference type="InterPro" id="IPR044964">
    <property type="entry name" value="RCD1/SRO1-5"/>
</dbReference>
<name>A0A9J5XXQ0_SOLCO</name>
<keyword evidence="5" id="KW-1185">Reference proteome</keyword>
<sequence length="217" mass="24444">MIEVNKKYFEGKITNASSIFLTTSIWGNMKCFSWHKLIAPVGTFCVLVFRKLIYDLRLYFLLRVRTRICNMSKTVLMSSIVALDLLAYGSKLGDKFLSFWLVTCVAVGTGNCQFVRNIQQSRGVGVGTNKSPKSPWMPFSMLFGAISAKVSPKDLKLVHAHYDLFRSKKISRNDFIRRLRLIVGDQLLKSTITNLQCKPPSASPCFMNVPSGESQIS</sequence>
<dbReference type="InterPro" id="IPR022003">
    <property type="entry name" value="RST"/>
</dbReference>
<dbReference type="OrthoDB" id="1750092at2759"/>
<dbReference type="Pfam" id="PF12174">
    <property type="entry name" value="RST"/>
    <property type="match status" value="1"/>
</dbReference>
<dbReference type="PROSITE" id="PS51879">
    <property type="entry name" value="RST"/>
    <property type="match status" value="1"/>
</dbReference>
<keyword evidence="2" id="KW-0539">Nucleus</keyword>
<accession>A0A9J5XXQ0</accession>
<evidence type="ECO:0000256" key="1">
    <source>
        <dbReference type="ARBA" id="ARBA00004123"/>
    </source>
</evidence>
<comment type="caution">
    <text evidence="4">The sequence shown here is derived from an EMBL/GenBank/DDBJ whole genome shotgun (WGS) entry which is preliminary data.</text>
</comment>
<dbReference type="Proteomes" id="UP000824120">
    <property type="component" value="Chromosome 8"/>
</dbReference>
<evidence type="ECO:0000313" key="5">
    <source>
        <dbReference type="Proteomes" id="UP000824120"/>
    </source>
</evidence>
<gene>
    <name evidence="4" type="ORF">H5410_043036</name>
</gene>
<evidence type="ECO:0000259" key="3">
    <source>
        <dbReference type="PROSITE" id="PS51879"/>
    </source>
</evidence>